<reference evidence="2" key="1">
    <citation type="submission" date="2016-10" db="EMBL/GenBank/DDBJ databases">
        <authorList>
            <person name="Varghese N."/>
            <person name="Submissions S."/>
        </authorList>
    </citation>
    <scope>NUCLEOTIDE SEQUENCE [LARGE SCALE GENOMIC DNA]</scope>
    <source>
        <strain evidence="2">DSM 8415</strain>
    </source>
</reference>
<dbReference type="PANTHER" id="PTHR38031">
    <property type="entry name" value="SULFUR CARRIER PROTEIN SLR0821-RELATED"/>
    <property type="match status" value="1"/>
</dbReference>
<dbReference type="SUPFAM" id="SSF54285">
    <property type="entry name" value="MoaD/ThiS"/>
    <property type="match status" value="1"/>
</dbReference>
<dbReference type="OrthoDB" id="2112016at2"/>
<dbReference type="NCBIfam" id="TIGR01687">
    <property type="entry name" value="moaD_arch"/>
    <property type="match status" value="1"/>
</dbReference>
<dbReference type="InterPro" id="IPR052045">
    <property type="entry name" value="Sulfur_Carrier/Prot_Modifier"/>
</dbReference>
<dbReference type="InterPro" id="IPR012675">
    <property type="entry name" value="Beta-grasp_dom_sf"/>
</dbReference>
<dbReference type="Gene3D" id="3.10.20.30">
    <property type="match status" value="1"/>
</dbReference>
<gene>
    <name evidence="1" type="ORF">SAMN05660835_00964</name>
</gene>
<proteinExistence type="predicted"/>
<evidence type="ECO:0000313" key="1">
    <source>
        <dbReference type="EMBL" id="SDC53523.1"/>
    </source>
</evidence>
<dbReference type="InterPro" id="IPR016155">
    <property type="entry name" value="Mopterin_synth/thiamin_S_b"/>
</dbReference>
<dbReference type="InterPro" id="IPR010038">
    <property type="entry name" value="MoaD_arc-typ"/>
</dbReference>
<sequence length="83" mass="9127">MLVRFYSTLREKKGKSVEINTEYINIKSLIDLLGISNYILDNNNLLAGTMILVNGKNISHLNGLDTIVQNSDSIDFFPPAAGG</sequence>
<evidence type="ECO:0000313" key="2">
    <source>
        <dbReference type="Proteomes" id="UP000199411"/>
    </source>
</evidence>
<dbReference type="PANTHER" id="PTHR38031:SF1">
    <property type="entry name" value="SULFUR CARRIER PROTEIN CYSO"/>
    <property type="match status" value="1"/>
</dbReference>
<name>A0A1G6MDF4_9BACT</name>
<dbReference type="RefSeq" id="WP_025391786.1">
    <property type="nucleotide sequence ID" value="NZ_FMYU01000006.1"/>
</dbReference>
<accession>A0A1G6MDF4</accession>
<dbReference type="InterPro" id="IPR003749">
    <property type="entry name" value="ThiS/MoaD-like"/>
</dbReference>
<dbReference type="Proteomes" id="UP000199411">
    <property type="component" value="Unassembled WGS sequence"/>
</dbReference>
<dbReference type="Pfam" id="PF02597">
    <property type="entry name" value="ThiS"/>
    <property type="match status" value="1"/>
</dbReference>
<dbReference type="EMBL" id="FMYU01000006">
    <property type="protein sequence ID" value="SDC53523.1"/>
    <property type="molecule type" value="Genomic_DNA"/>
</dbReference>
<protein>
    <submittedName>
        <fullName evidence="1">Molybdopterin synthase sulfur carrier subunit</fullName>
    </submittedName>
</protein>
<dbReference type="AlphaFoldDB" id="A0A1G6MDF4"/>
<keyword evidence="2" id="KW-1185">Reference proteome</keyword>
<organism evidence="1 2">
    <name type="scientific">Desulfurella multipotens</name>
    <dbReference type="NCBI Taxonomy" id="79269"/>
    <lineage>
        <taxon>Bacteria</taxon>
        <taxon>Pseudomonadati</taxon>
        <taxon>Campylobacterota</taxon>
        <taxon>Desulfurellia</taxon>
        <taxon>Desulfurellales</taxon>
        <taxon>Desulfurellaceae</taxon>
        <taxon>Desulfurella</taxon>
    </lineage>
</organism>